<protein>
    <submittedName>
        <fullName evidence="2">Uncharacterized protein</fullName>
    </submittedName>
</protein>
<keyword evidence="3" id="KW-1185">Reference proteome</keyword>
<comment type="caution">
    <text evidence="2">The sequence shown here is derived from an EMBL/GenBank/DDBJ whole genome shotgun (WGS) entry which is preliminary data.</text>
</comment>
<sequence>MAAAPPPAGALASPAIPTARRPIDAYKEAKGGGDRRRKKATAAAFFAPIQSQIPAREQKCQRPF</sequence>
<evidence type="ECO:0000313" key="2">
    <source>
        <dbReference type="EMBL" id="TVU38478.1"/>
    </source>
</evidence>
<proteinExistence type="predicted"/>
<dbReference type="Gramene" id="TVU38478">
    <property type="protein sequence ID" value="TVU38478"/>
    <property type="gene ID" value="EJB05_11850"/>
</dbReference>
<feature type="non-terminal residue" evidence="2">
    <location>
        <position position="1"/>
    </location>
</feature>
<accession>A0A5J9VRM7</accession>
<gene>
    <name evidence="2" type="ORF">EJB05_11850</name>
</gene>
<dbReference type="EMBL" id="RWGY01000007">
    <property type="protein sequence ID" value="TVU38478.1"/>
    <property type="molecule type" value="Genomic_DNA"/>
</dbReference>
<evidence type="ECO:0000313" key="3">
    <source>
        <dbReference type="Proteomes" id="UP000324897"/>
    </source>
</evidence>
<reference evidence="2 3" key="1">
    <citation type="journal article" date="2019" name="Sci. Rep.">
        <title>A high-quality genome of Eragrostis curvula grass provides insights into Poaceae evolution and supports new strategies to enhance forage quality.</title>
        <authorList>
            <person name="Carballo J."/>
            <person name="Santos B.A.C.M."/>
            <person name="Zappacosta D."/>
            <person name="Garbus I."/>
            <person name="Selva J.P."/>
            <person name="Gallo C.A."/>
            <person name="Diaz A."/>
            <person name="Albertini E."/>
            <person name="Caccamo M."/>
            <person name="Echenique V."/>
        </authorList>
    </citation>
    <scope>NUCLEOTIDE SEQUENCE [LARGE SCALE GENOMIC DNA]</scope>
    <source>
        <strain evidence="3">cv. Victoria</strain>
        <tissue evidence="2">Leaf</tissue>
    </source>
</reference>
<name>A0A5J9VRM7_9POAL</name>
<evidence type="ECO:0000256" key="1">
    <source>
        <dbReference type="SAM" id="MobiDB-lite"/>
    </source>
</evidence>
<organism evidence="2 3">
    <name type="scientific">Eragrostis curvula</name>
    <name type="common">weeping love grass</name>
    <dbReference type="NCBI Taxonomy" id="38414"/>
    <lineage>
        <taxon>Eukaryota</taxon>
        <taxon>Viridiplantae</taxon>
        <taxon>Streptophyta</taxon>
        <taxon>Embryophyta</taxon>
        <taxon>Tracheophyta</taxon>
        <taxon>Spermatophyta</taxon>
        <taxon>Magnoliopsida</taxon>
        <taxon>Liliopsida</taxon>
        <taxon>Poales</taxon>
        <taxon>Poaceae</taxon>
        <taxon>PACMAD clade</taxon>
        <taxon>Chloridoideae</taxon>
        <taxon>Eragrostideae</taxon>
        <taxon>Eragrostidinae</taxon>
        <taxon>Eragrostis</taxon>
    </lineage>
</organism>
<dbReference type="Proteomes" id="UP000324897">
    <property type="component" value="Chromosome 4"/>
</dbReference>
<dbReference type="AlphaFoldDB" id="A0A5J9VRM7"/>
<feature type="region of interest" description="Disordered" evidence="1">
    <location>
        <begin position="1"/>
        <end position="22"/>
    </location>
</feature>